<feature type="transmembrane region" description="Helical" evidence="2">
    <location>
        <begin position="282"/>
        <end position="305"/>
    </location>
</feature>
<feature type="transmembrane region" description="Helical" evidence="2">
    <location>
        <begin position="201"/>
        <end position="230"/>
    </location>
</feature>
<feature type="transmembrane region" description="Helical" evidence="2">
    <location>
        <begin position="326"/>
        <end position="348"/>
    </location>
</feature>
<evidence type="ECO:0000256" key="2">
    <source>
        <dbReference type="SAM" id="Phobius"/>
    </source>
</evidence>
<reference evidence="3 4" key="1">
    <citation type="submission" date="2024-01" db="EMBL/GenBank/DDBJ databases">
        <title>Genome insights into Plantactinospora veratri sp. nov.</title>
        <authorList>
            <person name="Wang L."/>
        </authorList>
    </citation>
    <scope>NUCLEOTIDE SEQUENCE [LARGE SCALE GENOMIC DNA]</scope>
    <source>
        <strain evidence="3 4">NEAU-FHS4</strain>
    </source>
</reference>
<feature type="transmembrane region" description="Helical" evidence="2">
    <location>
        <begin position="125"/>
        <end position="144"/>
    </location>
</feature>
<comment type="caution">
    <text evidence="3">The sequence shown here is derived from an EMBL/GenBank/DDBJ whole genome shotgun (WGS) entry which is preliminary data.</text>
</comment>
<accession>A0ABU7S892</accession>
<feature type="region of interest" description="Disordered" evidence="1">
    <location>
        <begin position="1"/>
        <end position="42"/>
    </location>
</feature>
<feature type="transmembrane region" description="Helical" evidence="2">
    <location>
        <begin position="156"/>
        <end position="174"/>
    </location>
</feature>
<proteinExistence type="predicted"/>
<feature type="compositionally biased region" description="Basic and acidic residues" evidence="1">
    <location>
        <begin position="13"/>
        <end position="24"/>
    </location>
</feature>
<dbReference type="RefSeq" id="WP_331206526.1">
    <property type="nucleotide sequence ID" value="NZ_JAZGQL010000004.1"/>
</dbReference>
<organism evidence="3 4">
    <name type="scientific">Plantactinospora veratri</name>
    <dbReference type="NCBI Taxonomy" id="1436122"/>
    <lineage>
        <taxon>Bacteria</taxon>
        <taxon>Bacillati</taxon>
        <taxon>Actinomycetota</taxon>
        <taxon>Actinomycetes</taxon>
        <taxon>Micromonosporales</taxon>
        <taxon>Micromonosporaceae</taxon>
        <taxon>Plantactinospora</taxon>
    </lineage>
</organism>
<evidence type="ECO:0000313" key="4">
    <source>
        <dbReference type="Proteomes" id="UP001339911"/>
    </source>
</evidence>
<feature type="transmembrane region" description="Helical" evidence="2">
    <location>
        <begin position="354"/>
        <end position="375"/>
    </location>
</feature>
<name>A0ABU7S892_9ACTN</name>
<protein>
    <recommendedName>
        <fullName evidence="5">DUF2029 domain-containing protein</fullName>
    </recommendedName>
</protein>
<evidence type="ECO:0008006" key="5">
    <source>
        <dbReference type="Google" id="ProtNLM"/>
    </source>
</evidence>
<gene>
    <name evidence="3" type="ORF">V1634_04855</name>
</gene>
<keyword evidence="2" id="KW-0812">Transmembrane</keyword>
<feature type="transmembrane region" description="Helical" evidence="2">
    <location>
        <begin position="448"/>
        <end position="469"/>
    </location>
</feature>
<feature type="transmembrane region" description="Helical" evidence="2">
    <location>
        <begin position="49"/>
        <end position="70"/>
    </location>
</feature>
<keyword evidence="2" id="KW-0472">Membrane</keyword>
<evidence type="ECO:0000313" key="3">
    <source>
        <dbReference type="EMBL" id="MEE6306161.1"/>
    </source>
</evidence>
<sequence length="490" mass="53508">MEGLSMEAPAVGEVRERSGARGESGEPSDESESPPGTAEPTVLPVRSRAGIAALLEWLLLGAGMLLLAVYPRPPMMGDGLVRYQALLQLLEQRQMPEMAYSLIGPLFATPLWAVGRWYGDPQPVLAQYNLLLFGFALLAVHLLLRDRMDRGLLRRFLLLLVAGSMAAVHVQDFYGEMFTATTVGVGLLAATLPGTGRPTRLAGWVGVVLGVANTPASVVALGLVVGLLCLRERRLRYLLVLLAAGLLVAGEAWLRFGDPLHRAYANNGGGQTVMPYSGEPGFSYPLLLGVLAILFSFGKGLLWFIPGLFLPVRRWLPERAGRGVAGVWLLWLLFVAGLVLVYASWWAWYGGLYWGPRFFLLAILPASLALAVRLGAAEAGPWANLATLAAVLLSVWGAVNSLVYGQLWPWTCYDNNYYLESLCHFTPEFSPLWYPLVEQPALTGLQRVALAGHAVVLLWLVAPVLGRLARQAGTALRAGRWVWSPRNWHW</sequence>
<dbReference type="EMBL" id="JAZGQL010000004">
    <property type="protein sequence ID" value="MEE6306161.1"/>
    <property type="molecule type" value="Genomic_DNA"/>
</dbReference>
<feature type="transmembrane region" description="Helical" evidence="2">
    <location>
        <begin position="237"/>
        <end position="256"/>
    </location>
</feature>
<feature type="transmembrane region" description="Helical" evidence="2">
    <location>
        <begin position="98"/>
        <end position="119"/>
    </location>
</feature>
<dbReference type="Proteomes" id="UP001339911">
    <property type="component" value="Unassembled WGS sequence"/>
</dbReference>
<evidence type="ECO:0000256" key="1">
    <source>
        <dbReference type="SAM" id="MobiDB-lite"/>
    </source>
</evidence>
<keyword evidence="4" id="KW-1185">Reference proteome</keyword>
<keyword evidence="2" id="KW-1133">Transmembrane helix</keyword>
<feature type="transmembrane region" description="Helical" evidence="2">
    <location>
        <begin position="382"/>
        <end position="399"/>
    </location>
</feature>